<dbReference type="EMBL" id="FR695874">
    <property type="protein sequence ID" value="CBX30084.1"/>
    <property type="molecule type" value="Genomic_DNA"/>
</dbReference>
<evidence type="ECO:0008006" key="2">
    <source>
        <dbReference type="Google" id="ProtNLM"/>
    </source>
</evidence>
<dbReference type="PANTHER" id="PTHR39550">
    <property type="entry name" value="SLL0658 PROTEIN"/>
    <property type="match status" value="1"/>
</dbReference>
<dbReference type="Pfam" id="PF11848">
    <property type="entry name" value="DUF3368"/>
    <property type="match status" value="1"/>
</dbReference>
<dbReference type="InterPro" id="IPR021799">
    <property type="entry name" value="PIN-like_prokaryotic"/>
</dbReference>
<dbReference type="PANTHER" id="PTHR39550:SF1">
    <property type="entry name" value="SLL0658 PROTEIN"/>
    <property type="match status" value="1"/>
</dbReference>
<dbReference type="AlphaFoldDB" id="E1YHG5"/>
<proteinExistence type="predicted"/>
<protein>
    <recommendedName>
        <fullName evidence="2">DUF3368 domain-containing protein</fullName>
    </recommendedName>
</protein>
<reference evidence="1" key="1">
    <citation type="journal article" date="2011" name="Environ. Microbiol.">
        <title>Genomic insights into the metabolic potential of the polycyclic aromatic hydrocarbon degrading sulfate-reducing Deltaproteobacterium N47.</title>
        <authorList>
            <person name="Bergmann F."/>
            <person name="Selesi D."/>
            <person name="Weinmaier T."/>
            <person name="Tischler P."/>
            <person name="Rattei T."/>
            <person name="Meckenstock R.U."/>
        </authorList>
    </citation>
    <scope>NUCLEOTIDE SEQUENCE</scope>
</reference>
<organism evidence="1">
    <name type="scientific">uncultured Desulfobacterium sp</name>
    <dbReference type="NCBI Taxonomy" id="201089"/>
    <lineage>
        <taxon>Bacteria</taxon>
        <taxon>Pseudomonadati</taxon>
        <taxon>Thermodesulfobacteriota</taxon>
        <taxon>Desulfobacteria</taxon>
        <taxon>Desulfobacterales</taxon>
        <taxon>Desulfobacteriaceae</taxon>
        <taxon>Desulfobacterium</taxon>
        <taxon>environmental samples</taxon>
    </lineage>
</organism>
<sequence>MVVSDSSPLIALSSVDRLDLLKLLFDTVIIPVVVHDEVVGITSKNHGELPSFIRIEPVATEFPVRFLKLNLHTGESEAIALALERGIQGIILDDKHAREIATDLGLKVIGTLGLLILAKRKGFLLEVRLLITQIIERVNFRIAPSVLNRALSLIDEPSL</sequence>
<gene>
    <name evidence="1" type="ORF">N47_D28930</name>
</gene>
<evidence type="ECO:0000313" key="1">
    <source>
        <dbReference type="EMBL" id="CBX30084.1"/>
    </source>
</evidence>
<name>E1YHG5_9BACT</name>
<accession>E1YHG5</accession>